<dbReference type="Proteomes" id="UP001195483">
    <property type="component" value="Unassembled WGS sequence"/>
</dbReference>
<evidence type="ECO:0000259" key="5">
    <source>
        <dbReference type="SMART" id="SM00062"/>
    </source>
</evidence>
<gene>
    <name evidence="6" type="ORF">CHS0354_035315</name>
</gene>
<dbReference type="InterPro" id="IPR001638">
    <property type="entry name" value="Solute-binding_3/MltF_N"/>
</dbReference>
<comment type="caution">
    <text evidence="6">The sequence shown here is derived from an EMBL/GenBank/DDBJ whole genome shotgun (WGS) entry which is preliminary data.</text>
</comment>
<keyword evidence="2" id="KW-0732">Signal</keyword>
<evidence type="ECO:0000256" key="2">
    <source>
        <dbReference type="ARBA" id="ARBA00022729"/>
    </source>
</evidence>
<keyword evidence="3" id="KW-0521">NADP</keyword>
<evidence type="ECO:0000313" key="6">
    <source>
        <dbReference type="EMBL" id="KAK3584234.1"/>
    </source>
</evidence>
<dbReference type="SUPFAM" id="SSF51430">
    <property type="entry name" value="NAD(P)-linked oxidoreductase"/>
    <property type="match status" value="1"/>
</dbReference>
<dbReference type="AlphaFoldDB" id="A0AAE0VNC1"/>
<dbReference type="PANTHER" id="PTHR43150:SF4">
    <property type="entry name" value="L-GLYCERALDEHYDE 3-PHOSPHATE REDUCTASE"/>
    <property type="match status" value="1"/>
</dbReference>
<evidence type="ECO:0000256" key="3">
    <source>
        <dbReference type="ARBA" id="ARBA00022857"/>
    </source>
</evidence>
<evidence type="ECO:0000313" key="7">
    <source>
        <dbReference type="Proteomes" id="UP001195483"/>
    </source>
</evidence>
<dbReference type="Pfam" id="PF00248">
    <property type="entry name" value="Aldo_ket_red"/>
    <property type="match status" value="1"/>
</dbReference>
<dbReference type="InterPro" id="IPR005399">
    <property type="entry name" value="K_chnl_volt-dep_bsu_KCNAB-rel"/>
</dbReference>
<evidence type="ECO:0000256" key="4">
    <source>
        <dbReference type="ARBA" id="ARBA00023002"/>
    </source>
</evidence>
<protein>
    <recommendedName>
        <fullName evidence="5">Solute-binding protein family 3/N-terminal domain-containing protein</fullName>
    </recommendedName>
</protein>
<organism evidence="6 7">
    <name type="scientific">Potamilus streckersoni</name>
    <dbReference type="NCBI Taxonomy" id="2493646"/>
    <lineage>
        <taxon>Eukaryota</taxon>
        <taxon>Metazoa</taxon>
        <taxon>Spiralia</taxon>
        <taxon>Lophotrochozoa</taxon>
        <taxon>Mollusca</taxon>
        <taxon>Bivalvia</taxon>
        <taxon>Autobranchia</taxon>
        <taxon>Heteroconchia</taxon>
        <taxon>Palaeoheterodonta</taxon>
        <taxon>Unionida</taxon>
        <taxon>Unionoidea</taxon>
        <taxon>Unionidae</taxon>
        <taxon>Ambleminae</taxon>
        <taxon>Lampsilini</taxon>
        <taxon>Potamilus</taxon>
    </lineage>
</organism>
<reference evidence="6" key="1">
    <citation type="journal article" date="2021" name="Genome Biol. Evol.">
        <title>A High-Quality Reference Genome for a Parasitic Bivalve with Doubly Uniparental Inheritance (Bivalvia: Unionida).</title>
        <authorList>
            <person name="Smith C.H."/>
        </authorList>
    </citation>
    <scope>NUCLEOTIDE SEQUENCE</scope>
    <source>
        <strain evidence="6">CHS0354</strain>
    </source>
</reference>
<dbReference type="PROSITE" id="PS01039">
    <property type="entry name" value="SBP_BACTERIAL_3"/>
    <property type="match status" value="1"/>
</dbReference>
<sequence length="557" mass="62952">MATEGAYPPFNEIDKDGNLVGFEVDLQKALCEEINKTTPVKCELMAQDWDGIIPGLLAKKYDAIIASMAITEERQKTIQFSISYQNGPENHRGSDSNHSGKFIKDNFKDSKVKSYGKIEEFYLDLQAGRVDLVFIDAFIAETGFLKTPEGADYEMVGPEYVDPKWFGDGVGLAFRKEDNDLKEMFDNAIRAVYKNGTFKKISDQYFDTFQGDVRRLNDLPVFFSIDTLRFIICLIYRFKTDILKCLIGVAVKAADMAELTRMICRSFDMGVTHFDLANNYGPPAGSAEENFGKILHKELKGYRDEVIISTKAGYDMWDGPYGEWGSKKYLTASLDQSLKRMKLDYVDIFYSHRFDPNTPLEETMEALELAVKQGKALYIGISSYSPLKTVEAKQILKSRNIALLIHQPSYSMINRWVEDDLLRTLEENGVGCIAFSPLAQGMLSDKYLGKTIPKDARAAEKNSFLSKDFLTKDALEKIAALNNIAKKRGQTLSQMAIAWVLRRPEVTSALIGIRNMTQLEENISAVKNLTFSEKELKEIDKYAVTLPVNIWSQSSQH</sequence>
<dbReference type="InterPro" id="IPR023210">
    <property type="entry name" value="NADP_OxRdtase_dom"/>
</dbReference>
<dbReference type="SMART" id="SM00062">
    <property type="entry name" value="PBPb"/>
    <property type="match status" value="1"/>
</dbReference>
<dbReference type="GO" id="GO:0051596">
    <property type="term" value="P:methylglyoxal catabolic process"/>
    <property type="evidence" value="ECO:0007669"/>
    <property type="project" value="TreeGrafter"/>
</dbReference>
<dbReference type="InterPro" id="IPR018313">
    <property type="entry name" value="SBP_3_CS"/>
</dbReference>
<dbReference type="InterPro" id="IPR036812">
    <property type="entry name" value="NAD(P)_OxRdtase_dom_sf"/>
</dbReference>
<dbReference type="Pfam" id="PF00497">
    <property type="entry name" value="SBP_bac_3"/>
    <property type="match status" value="1"/>
</dbReference>
<comment type="similarity">
    <text evidence="1">Belongs to the shaker potassium channel beta subunit family.</text>
</comment>
<keyword evidence="4" id="KW-0560">Oxidoreductase</keyword>
<dbReference type="EMBL" id="JAEAOA010002069">
    <property type="protein sequence ID" value="KAK3584234.1"/>
    <property type="molecule type" value="Genomic_DNA"/>
</dbReference>
<accession>A0AAE0VNC1</accession>
<dbReference type="GO" id="GO:0016491">
    <property type="term" value="F:oxidoreductase activity"/>
    <property type="evidence" value="ECO:0007669"/>
    <property type="project" value="UniProtKB-KW"/>
</dbReference>
<keyword evidence="7" id="KW-1185">Reference proteome</keyword>
<dbReference type="SUPFAM" id="SSF53850">
    <property type="entry name" value="Periplasmic binding protein-like II"/>
    <property type="match status" value="1"/>
</dbReference>
<dbReference type="Gene3D" id="3.40.190.10">
    <property type="entry name" value="Periplasmic binding protein-like II"/>
    <property type="match status" value="3"/>
</dbReference>
<dbReference type="Gene3D" id="3.20.20.100">
    <property type="entry name" value="NADP-dependent oxidoreductase domain"/>
    <property type="match status" value="1"/>
</dbReference>
<evidence type="ECO:0000256" key="1">
    <source>
        <dbReference type="ARBA" id="ARBA00006515"/>
    </source>
</evidence>
<dbReference type="PANTHER" id="PTHR43150">
    <property type="entry name" value="HYPERKINETIC, ISOFORM M"/>
    <property type="match status" value="1"/>
</dbReference>
<reference evidence="6" key="3">
    <citation type="submission" date="2023-05" db="EMBL/GenBank/DDBJ databases">
        <authorList>
            <person name="Smith C.H."/>
        </authorList>
    </citation>
    <scope>NUCLEOTIDE SEQUENCE</scope>
    <source>
        <strain evidence="6">CHS0354</strain>
        <tissue evidence="6">Mantle</tissue>
    </source>
</reference>
<name>A0AAE0VNC1_9BIVA</name>
<feature type="domain" description="Solute-binding protein family 3/N-terminal" evidence="5">
    <location>
        <begin position="1"/>
        <end position="207"/>
    </location>
</feature>
<proteinExistence type="inferred from homology"/>
<reference evidence="6" key="2">
    <citation type="journal article" date="2021" name="Genome Biol. Evol.">
        <title>Developing a high-quality reference genome for a parasitic bivalve with doubly uniparental inheritance (Bivalvia: Unionida).</title>
        <authorList>
            <person name="Smith C.H."/>
        </authorList>
    </citation>
    <scope>NUCLEOTIDE SEQUENCE</scope>
    <source>
        <strain evidence="6">CHS0354</strain>
        <tissue evidence="6">Mantle</tissue>
    </source>
</reference>